<dbReference type="Gene3D" id="3.90.1150.10">
    <property type="entry name" value="Aspartate Aminotransferase, domain 1"/>
    <property type="match status" value="1"/>
</dbReference>
<evidence type="ECO:0000256" key="5">
    <source>
        <dbReference type="HAMAP-Rule" id="MF_01107"/>
    </source>
</evidence>
<dbReference type="GO" id="GO:0042802">
    <property type="term" value="F:identical protein binding"/>
    <property type="evidence" value="ECO:0007669"/>
    <property type="project" value="TreeGrafter"/>
</dbReference>
<dbReference type="GO" id="GO:0003992">
    <property type="term" value="F:N2-acetyl-L-ornithine:2-oxoglutarate 5-aminotransferase activity"/>
    <property type="evidence" value="ECO:0007669"/>
    <property type="project" value="UniProtKB-UniRule"/>
</dbReference>
<dbReference type="InterPro" id="IPR050103">
    <property type="entry name" value="Class-III_PLP-dep_AT"/>
</dbReference>
<protein>
    <recommendedName>
        <fullName evidence="5">Acetylornithine aminotransferase</fullName>
        <shortName evidence="5">ACOAT</shortName>
        <ecNumber evidence="5">2.6.1.11</ecNumber>
    </recommendedName>
</protein>
<feature type="modified residue" description="N6-(pyridoxal phosphate)lysine" evidence="5">
    <location>
        <position position="245"/>
    </location>
</feature>
<organism evidence="6 7">
    <name type="scientific">Ahrensia marina</name>
    <dbReference type="NCBI Taxonomy" id="1514904"/>
    <lineage>
        <taxon>Bacteria</taxon>
        <taxon>Pseudomonadati</taxon>
        <taxon>Pseudomonadota</taxon>
        <taxon>Alphaproteobacteria</taxon>
        <taxon>Hyphomicrobiales</taxon>
        <taxon>Ahrensiaceae</taxon>
        <taxon>Ahrensia</taxon>
    </lineage>
</organism>
<feature type="binding site" evidence="5">
    <location>
        <position position="273"/>
    </location>
    <ligand>
        <name>N(2)-acetyl-L-ornithine</name>
        <dbReference type="ChEBI" id="CHEBI:57805"/>
    </ligand>
</feature>
<feature type="binding site" evidence="5">
    <location>
        <position position="274"/>
    </location>
    <ligand>
        <name>pyridoxal 5'-phosphate</name>
        <dbReference type="ChEBI" id="CHEBI:597326"/>
    </ligand>
</feature>
<dbReference type="FunFam" id="3.40.640.10:FF:000004">
    <property type="entry name" value="Acetylornithine aminotransferase"/>
    <property type="match status" value="1"/>
</dbReference>
<dbReference type="PANTHER" id="PTHR11986">
    <property type="entry name" value="AMINOTRANSFERASE CLASS III"/>
    <property type="match status" value="1"/>
</dbReference>
<dbReference type="SUPFAM" id="SSF53383">
    <property type="entry name" value="PLP-dependent transferases"/>
    <property type="match status" value="1"/>
</dbReference>
<comment type="pathway">
    <text evidence="5">Amino-acid biosynthesis; L-arginine biosynthesis; N(2)-acetyl-L-ornithine from L-glutamate: step 4/4.</text>
</comment>
<dbReference type="NCBIfam" id="TIGR00707">
    <property type="entry name" value="argD"/>
    <property type="match status" value="1"/>
</dbReference>
<dbReference type="Proteomes" id="UP000038011">
    <property type="component" value="Unassembled WGS sequence"/>
</dbReference>
<dbReference type="InterPro" id="IPR005814">
    <property type="entry name" value="Aminotrans_3"/>
</dbReference>
<dbReference type="InterPro" id="IPR004636">
    <property type="entry name" value="AcOrn/SuccOrn_fam"/>
</dbReference>
<dbReference type="InterPro" id="IPR015422">
    <property type="entry name" value="PyrdxlP-dep_Trfase_small"/>
</dbReference>
<comment type="miscellaneous">
    <text evidence="5">May also have succinyldiaminopimelate aminotransferase activity, thus carrying out the corresponding step in lysine biosynthesis.</text>
</comment>
<evidence type="ECO:0000313" key="6">
    <source>
        <dbReference type="EMBL" id="KPB00589.1"/>
    </source>
</evidence>
<dbReference type="GO" id="GO:0006526">
    <property type="term" value="P:L-arginine biosynthetic process"/>
    <property type="evidence" value="ECO:0007669"/>
    <property type="project" value="UniProtKB-UniRule"/>
</dbReference>
<dbReference type="OrthoDB" id="9801834at2"/>
<dbReference type="PIRSF" id="PIRSF000521">
    <property type="entry name" value="Transaminase_4ab_Lys_Orn"/>
    <property type="match status" value="1"/>
</dbReference>
<comment type="catalytic activity">
    <reaction evidence="5">
        <text>N(2)-acetyl-L-ornithine + 2-oxoglutarate = N-acetyl-L-glutamate 5-semialdehyde + L-glutamate</text>
        <dbReference type="Rhea" id="RHEA:18049"/>
        <dbReference type="ChEBI" id="CHEBI:16810"/>
        <dbReference type="ChEBI" id="CHEBI:29123"/>
        <dbReference type="ChEBI" id="CHEBI:29985"/>
        <dbReference type="ChEBI" id="CHEBI:57805"/>
        <dbReference type="EC" id="2.6.1.11"/>
    </reaction>
</comment>
<keyword evidence="2 5" id="KW-0032">Aminotransferase</keyword>
<comment type="subcellular location">
    <subcellularLocation>
        <location evidence="5">Cytoplasm</location>
    </subcellularLocation>
</comment>
<dbReference type="PROSITE" id="PS00600">
    <property type="entry name" value="AA_TRANSFER_CLASS_3"/>
    <property type="match status" value="1"/>
</dbReference>
<dbReference type="PATRIC" id="fig|1514904.3.peg.1495"/>
<sequence>MNAPSPLFNTYNRAPIAVDRGEGVWLYDTAGRKYLDFGGGIAVNALGHAHPHLVEAVKSQAEKLWHTSNLYEVPGQKRAAERLCNASFADRVFFTNSGAEALECAIKTARRYHYSKGNPERIRILTFEGAFHGRTLATIAAGGQEKYLEGFGPKVEGFDQLPFGDLEALKSAMAHDVAAILIEPIQGEGGVRSVPVQHLKDIRALCDENDVLLILDEVQTGIGRTGHLFAHELAGIEPDILASAKALGGGFPVGACLATEEAASGMVPGVHGTTYGGNPLAMAACNAVLDVVLEDGFLDAVKQKSLRFKQGLASLTDRFPDIIEEVRGEGLLLGLKCKVNNLEFVKALIDQDMLTVPAGSNVVRILPPLNITDEEISDGLARLERAAQSLSPKAP</sequence>
<dbReference type="InterPro" id="IPR049704">
    <property type="entry name" value="Aminotrans_3_PPA_site"/>
</dbReference>
<dbReference type="EMBL" id="JXMU01000019">
    <property type="protein sequence ID" value="KPB00589.1"/>
    <property type="molecule type" value="Genomic_DNA"/>
</dbReference>
<keyword evidence="7" id="KW-1185">Reference proteome</keyword>
<keyword evidence="1 5" id="KW-0055">Arginine biosynthesis</keyword>
<evidence type="ECO:0000256" key="4">
    <source>
        <dbReference type="ARBA" id="ARBA00022898"/>
    </source>
</evidence>
<keyword evidence="5" id="KW-0028">Amino-acid biosynthesis</keyword>
<dbReference type="Pfam" id="PF00202">
    <property type="entry name" value="Aminotran_3"/>
    <property type="match status" value="1"/>
</dbReference>
<keyword evidence="4 5" id="KW-0663">Pyridoxal phosphate</keyword>
<dbReference type="AlphaFoldDB" id="A0A0M9GLZ4"/>
<dbReference type="InterPro" id="IPR015421">
    <property type="entry name" value="PyrdxlP-dep_Trfase_major"/>
</dbReference>
<dbReference type="CDD" id="cd00610">
    <property type="entry name" value="OAT_like"/>
    <property type="match status" value="1"/>
</dbReference>
<feature type="binding site" evidence="5">
    <location>
        <begin position="98"/>
        <end position="99"/>
    </location>
    <ligand>
        <name>pyridoxal 5'-phosphate</name>
        <dbReference type="ChEBI" id="CHEBI:597326"/>
    </ligand>
</feature>
<dbReference type="UniPathway" id="UPA00068">
    <property type="reaction ID" value="UER00109"/>
</dbReference>
<comment type="similarity">
    <text evidence="5">Belongs to the class-III pyridoxal-phosphate-dependent aminotransferase family. ArgD subfamily.</text>
</comment>
<dbReference type="NCBIfam" id="NF002325">
    <property type="entry name" value="PRK01278.1"/>
    <property type="match status" value="1"/>
</dbReference>
<comment type="cofactor">
    <cofactor evidence="5">
        <name>pyridoxal 5'-phosphate</name>
        <dbReference type="ChEBI" id="CHEBI:597326"/>
    </cofactor>
    <text evidence="5">Binds 1 pyridoxal phosphate per subunit.</text>
</comment>
<keyword evidence="3 5" id="KW-0808">Transferase</keyword>
<dbReference type="GO" id="GO:0005737">
    <property type="term" value="C:cytoplasm"/>
    <property type="evidence" value="ECO:0007669"/>
    <property type="project" value="UniProtKB-SubCell"/>
</dbReference>
<accession>A0A0M9GLZ4</accession>
<reference evidence="6 7" key="1">
    <citation type="submission" date="2015-01" db="EMBL/GenBank/DDBJ databases">
        <title>Ahrensia donghaiensis sp. nov., a novel dimethylsulphoniopropionate-cleavage bacterium isolated from seawater and emended descriptions of the genus Ahrensia and Ahrensia kielensis.</title>
        <authorList>
            <person name="Liu J."/>
        </authorList>
    </citation>
    <scope>NUCLEOTIDE SEQUENCE [LARGE SCALE GENOMIC DNA]</scope>
    <source>
        <strain evidence="6 7">LZD062</strain>
    </source>
</reference>
<comment type="caution">
    <text evidence="6">The sequence shown here is derived from an EMBL/GenBank/DDBJ whole genome shotgun (WGS) entry which is preliminary data.</text>
</comment>
<feature type="binding site" evidence="5">
    <location>
        <position position="131"/>
    </location>
    <ligand>
        <name>pyridoxal 5'-phosphate</name>
        <dbReference type="ChEBI" id="CHEBI:597326"/>
    </ligand>
</feature>
<proteinExistence type="inferred from homology"/>
<evidence type="ECO:0000256" key="3">
    <source>
        <dbReference type="ARBA" id="ARBA00022679"/>
    </source>
</evidence>
<dbReference type="Gene3D" id="3.40.640.10">
    <property type="entry name" value="Type I PLP-dependent aspartate aminotransferase-like (Major domain)"/>
    <property type="match status" value="1"/>
</dbReference>
<dbReference type="PANTHER" id="PTHR11986:SF113">
    <property type="entry name" value="SUCCINYLORNITHINE TRANSAMINASE"/>
    <property type="match status" value="1"/>
</dbReference>
<keyword evidence="5" id="KW-0963">Cytoplasm</keyword>
<comment type="subunit">
    <text evidence="5">Homodimer.</text>
</comment>
<dbReference type="RefSeq" id="WP_053999841.1">
    <property type="nucleotide sequence ID" value="NZ_JXMU01000019.1"/>
</dbReference>
<dbReference type="InterPro" id="IPR015424">
    <property type="entry name" value="PyrdxlP-dep_Trfase"/>
</dbReference>
<feature type="binding site" evidence="5">
    <location>
        <position position="134"/>
    </location>
    <ligand>
        <name>N(2)-acetyl-L-ornithine</name>
        <dbReference type="ChEBI" id="CHEBI:57805"/>
    </ligand>
</feature>
<gene>
    <name evidence="5" type="primary">argD</name>
    <name evidence="6" type="ORF">SU32_13200</name>
</gene>
<dbReference type="HAMAP" id="MF_01107">
    <property type="entry name" value="ArgD_aminotrans_3"/>
    <property type="match status" value="1"/>
</dbReference>
<name>A0A0M9GLZ4_9HYPH</name>
<evidence type="ECO:0000313" key="7">
    <source>
        <dbReference type="Proteomes" id="UP000038011"/>
    </source>
</evidence>
<dbReference type="GO" id="GO:0030170">
    <property type="term" value="F:pyridoxal phosphate binding"/>
    <property type="evidence" value="ECO:0007669"/>
    <property type="project" value="InterPro"/>
</dbReference>
<feature type="binding site" evidence="5">
    <location>
        <begin position="216"/>
        <end position="219"/>
    </location>
    <ligand>
        <name>pyridoxal 5'-phosphate</name>
        <dbReference type="ChEBI" id="CHEBI:597326"/>
    </ligand>
</feature>
<dbReference type="STRING" id="1514904.SU32_13200"/>
<dbReference type="EC" id="2.6.1.11" evidence="5"/>
<evidence type="ECO:0000256" key="1">
    <source>
        <dbReference type="ARBA" id="ARBA00022571"/>
    </source>
</evidence>
<evidence type="ECO:0000256" key="2">
    <source>
        <dbReference type="ARBA" id="ARBA00022576"/>
    </source>
</evidence>